<evidence type="ECO:0000313" key="1">
    <source>
        <dbReference type="EMBL" id="EAY23640.1"/>
    </source>
</evidence>
<dbReference type="OrthoDB" id="10599149at2759"/>
<dbReference type="Proteomes" id="UP000001542">
    <property type="component" value="Unassembled WGS sequence"/>
</dbReference>
<dbReference type="EMBL" id="DS113177">
    <property type="protein sequence ID" value="EAY23640.1"/>
    <property type="molecule type" value="Genomic_DNA"/>
</dbReference>
<organism evidence="1 2">
    <name type="scientific">Trichomonas vaginalis (strain ATCC PRA-98 / G3)</name>
    <dbReference type="NCBI Taxonomy" id="412133"/>
    <lineage>
        <taxon>Eukaryota</taxon>
        <taxon>Metamonada</taxon>
        <taxon>Parabasalia</taxon>
        <taxon>Trichomonadida</taxon>
        <taxon>Trichomonadidae</taxon>
        <taxon>Trichomonas</taxon>
    </lineage>
</organism>
<dbReference type="SMR" id="A2D7C3"/>
<dbReference type="InParanoid" id="A2D7C3"/>
<protein>
    <submittedName>
        <fullName evidence="1">Uncharacterized protein</fullName>
    </submittedName>
</protein>
<name>A2D7C3_TRIV3</name>
<evidence type="ECO:0000313" key="2">
    <source>
        <dbReference type="Proteomes" id="UP000001542"/>
    </source>
</evidence>
<accession>A2D7C3</accession>
<gene>
    <name evidence="1" type="ORF">TVAG_119770</name>
</gene>
<dbReference type="KEGG" id="tva:4720878"/>
<reference evidence="1" key="1">
    <citation type="submission" date="2006-10" db="EMBL/GenBank/DDBJ databases">
        <authorList>
            <person name="Amadeo P."/>
            <person name="Zhao Q."/>
            <person name="Wortman J."/>
            <person name="Fraser-Liggett C."/>
            <person name="Carlton J."/>
        </authorList>
    </citation>
    <scope>NUCLEOTIDE SEQUENCE</scope>
    <source>
        <strain evidence="1">G3</strain>
    </source>
</reference>
<reference evidence="1" key="2">
    <citation type="journal article" date="2007" name="Science">
        <title>Draft genome sequence of the sexually transmitted pathogen Trichomonas vaginalis.</title>
        <authorList>
            <person name="Carlton J.M."/>
            <person name="Hirt R.P."/>
            <person name="Silva J.C."/>
            <person name="Delcher A.L."/>
            <person name="Schatz M."/>
            <person name="Zhao Q."/>
            <person name="Wortman J.R."/>
            <person name="Bidwell S.L."/>
            <person name="Alsmark U.C.M."/>
            <person name="Besteiro S."/>
            <person name="Sicheritz-Ponten T."/>
            <person name="Noel C.J."/>
            <person name="Dacks J.B."/>
            <person name="Foster P.G."/>
            <person name="Simillion C."/>
            <person name="Van de Peer Y."/>
            <person name="Miranda-Saavedra D."/>
            <person name="Barton G.J."/>
            <person name="Westrop G.D."/>
            <person name="Mueller S."/>
            <person name="Dessi D."/>
            <person name="Fiori P.L."/>
            <person name="Ren Q."/>
            <person name="Paulsen I."/>
            <person name="Zhang H."/>
            <person name="Bastida-Corcuera F.D."/>
            <person name="Simoes-Barbosa A."/>
            <person name="Brown M.T."/>
            <person name="Hayes R.D."/>
            <person name="Mukherjee M."/>
            <person name="Okumura C.Y."/>
            <person name="Schneider R."/>
            <person name="Smith A.J."/>
            <person name="Vanacova S."/>
            <person name="Villalvazo M."/>
            <person name="Haas B.J."/>
            <person name="Pertea M."/>
            <person name="Feldblyum T.V."/>
            <person name="Utterback T.R."/>
            <person name="Shu C.L."/>
            <person name="Osoegawa K."/>
            <person name="de Jong P.J."/>
            <person name="Hrdy I."/>
            <person name="Horvathova L."/>
            <person name="Zubacova Z."/>
            <person name="Dolezal P."/>
            <person name="Malik S.B."/>
            <person name="Logsdon J.M. Jr."/>
            <person name="Henze K."/>
            <person name="Gupta A."/>
            <person name="Wang C.C."/>
            <person name="Dunne R.L."/>
            <person name="Upcroft J.A."/>
            <person name="Upcroft P."/>
            <person name="White O."/>
            <person name="Salzberg S.L."/>
            <person name="Tang P."/>
            <person name="Chiu C.-H."/>
            <person name="Lee Y.-S."/>
            <person name="Embley T.M."/>
            <person name="Coombs G.H."/>
            <person name="Mottram J.C."/>
            <person name="Tachezy J."/>
            <person name="Fraser-Liggett C.M."/>
            <person name="Johnson P.J."/>
        </authorList>
    </citation>
    <scope>NUCLEOTIDE SEQUENCE [LARGE SCALE GENOMIC DNA]</scope>
    <source>
        <strain evidence="1">G3</strain>
    </source>
</reference>
<dbReference type="VEuPathDB" id="TrichDB:TVAGG3_0992640"/>
<sequence>MEEEDEIDVASADDAISQLSAIDAQLMDIRSDKNLTTDEKLTQMTNLLERRNKLVDKLQAAKSKEFKDFVDSLNLKDLSVQTFFLTSRKCRIGSENPEYELIEKPPQKKKLFSKSVPPHPLQQQTYEIIVNKKKEAEKELSKYSKKQILSPQDHAHKMRLEAEIQVYTQYLNQ</sequence>
<dbReference type="RefSeq" id="XP_001276888.1">
    <property type="nucleotide sequence ID" value="XM_001276887.1"/>
</dbReference>
<dbReference type="VEuPathDB" id="TrichDB:TVAG_119770"/>
<keyword evidence="2" id="KW-1185">Reference proteome</keyword>
<proteinExistence type="predicted"/>
<dbReference type="AlphaFoldDB" id="A2D7C3"/>